<reference evidence="2" key="1">
    <citation type="journal article" date="2023" name="Science">
        <title>Genome structures resolve the early diversification of teleost fishes.</title>
        <authorList>
            <person name="Parey E."/>
            <person name="Louis A."/>
            <person name="Montfort J."/>
            <person name="Bouchez O."/>
            <person name="Roques C."/>
            <person name="Iampietro C."/>
            <person name="Lluch J."/>
            <person name="Castinel A."/>
            <person name="Donnadieu C."/>
            <person name="Desvignes T."/>
            <person name="Floi Bucao C."/>
            <person name="Jouanno E."/>
            <person name="Wen M."/>
            <person name="Mejri S."/>
            <person name="Dirks R."/>
            <person name="Jansen H."/>
            <person name="Henkel C."/>
            <person name="Chen W.J."/>
            <person name="Zahm M."/>
            <person name="Cabau C."/>
            <person name="Klopp C."/>
            <person name="Thompson A.W."/>
            <person name="Robinson-Rechavi M."/>
            <person name="Braasch I."/>
            <person name="Lecointre G."/>
            <person name="Bobe J."/>
            <person name="Postlethwait J.H."/>
            <person name="Berthelot C."/>
            <person name="Roest Crollius H."/>
            <person name="Guiguen Y."/>
        </authorList>
    </citation>
    <scope>NUCLEOTIDE SEQUENCE</scope>
    <source>
        <strain evidence="2">NC1722</strain>
    </source>
</reference>
<name>A0AAD7RRE8_9TELE</name>
<evidence type="ECO:0000256" key="1">
    <source>
        <dbReference type="SAM" id="MobiDB-lite"/>
    </source>
</evidence>
<evidence type="ECO:0000313" key="3">
    <source>
        <dbReference type="Proteomes" id="UP001221898"/>
    </source>
</evidence>
<protein>
    <submittedName>
        <fullName evidence="2">Uncharacterized protein</fullName>
    </submittedName>
</protein>
<evidence type="ECO:0000313" key="2">
    <source>
        <dbReference type="EMBL" id="KAJ8389011.1"/>
    </source>
</evidence>
<dbReference type="AlphaFoldDB" id="A0AAD7RRE8"/>
<organism evidence="2 3">
    <name type="scientific">Aldrovandia affinis</name>
    <dbReference type="NCBI Taxonomy" id="143900"/>
    <lineage>
        <taxon>Eukaryota</taxon>
        <taxon>Metazoa</taxon>
        <taxon>Chordata</taxon>
        <taxon>Craniata</taxon>
        <taxon>Vertebrata</taxon>
        <taxon>Euteleostomi</taxon>
        <taxon>Actinopterygii</taxon>
        <taxon>Neopterygii</taxon>
        <taxon>Teleostei</taxon>
        <taxon>Notacanthiformes</taxon>
        <taxon>Halosauridae</taxon>
        <taxon>Aldrovandia</taxon>
    </lineage>
</organism>
<proteinExistence type="predicted"/>
<sequence>MLLFTPEKTTKHSKRRKCKEQNQTARQGQVPLQEPDRSLWVWTTSPRNGIFALHRTEIGGSRQLTGLAVFPSSPLCLWPQRCECGGHMERGHSRSSAAHRAPL</sequence>
<dbReference type="Proteomes" id="UP001221898">
    <property type="component" value="Unassembled WGS sequence"/>
</dbReference>
<comment type="caution">
    <text evidence="2">The sequence shown here is derived from an EMBL/GenBank/DDBJ whole genome shotgun (WGS) entry which is preliminary data.</text>
</comment>
<gene>
    <name evidence="2" type="ORF">AAFF_G00124080</name>
</gene>
<keyword evidence="3" id="KW-1185">Reference proteome</keyword>
<feature type="region of interest" description="Disordered" evidence="1">
    <location>
        <begin position="1"/>
        <end position="33"/>
    </location>
</feature>
<accession>A0AAD7RRE8</accession>
<dbReference type="EMBL" id="JAINUG010000187">
    <property type="protein sequence ID" value="KAJ8389011.1"/>
    <property type="molecule type" value="Genomic_DNA"/>
</dbReference>